<dbReference type="PROSITE" id="PS50111">
    <property type="entry name" value="CHEMOTAXIS_TRANSDUC_2"/>
    <property type="match status" value="1"/>
</dbReference>
<dbReference type="RefSeq" id="WP_093192852.1">
    <property type="nucleotide sequence ID" value="NZ_FNEV01000002.1"/>
</dbReference>
<keyword evidence="7 12" id="KW-0472">Membrane</keyword>
<dbReference type="OrthoDB" id="9760371at2"/>
<dbReference type="SMART" id="SM00304">
    <property type="entry name" value="HAMP"/>
    <property type="match status" value="1"/>
</dbReference>
<sequence length="670" mass="74015">MSSRRKFYEKGIQRQFLLSFMTLVLLTGIVVAGVSYWINLSNTETTMKEDVAQQTSLMNDSFRTLFTSIEHNTDTVAEEDIVQNVEGQREEVFDRFEAIQKAHPDILNVYMGVSENREMLIYPEADLGDDYDPTTRPWYKEAVEQPGDVIWTNPYKDAASGDTIVSAAKMIESGSDTYGVFAIDFRVTSLFDSVQAVEFGTTGNAMIINEQGVYVYHPDDKQIGKSSNEEFFSTLDEGKGTFTSENGGEEKIFSYVTNDQTGWKMVGALPLSDIYASSNEIITPIVITLLIIFVVSFVLAYFLTKRLTTPVQKLQEAMERAGNGDLTATAIIDRNDEIGDLSKSYTLMLESIRNLLGKVNTASERVQSSSENVVANAEENAASAEEISNAIQEIAGGAQHQAERMEDSVSSADDLSKSIDEAVERSERMKERSDELSGRSKEAMAIIERLRNQSNKTDAVTGEMKDAIEELRQSSDNVNSVVGTISGIAGQTNLLALNAAIEAARAGEAGKGFAVVADEVRKLAEQSESALGDVSAMIEQMRKRTYDIVDLIEDTTEVVQEQKGAVDETEASFEDLFAHITESVVSMDEILDEMKTMNKKKDDVTTHINEISSVTEQTAASSEEVSASVQESQAAMEQLNHLAESLEGVSFDMQKELQRFRLEAEEQSEE</sequence>
<dbReference type="Gene3D" id="6.10.340.10">
    <property type="match status" value="1"/>
</dbReference>
<dbReference type="PANTHER" id="PTHR32089">
    <property type="entry name" value="METHYL-ACCEPTING CHEMOTAXIS PROTEIN MCPB"/>
    <property type="match status" value="1"/>
</dbReference>
<evidence type="ECO:0000313" key="16">
    <source>
        <dbReference type="Proteomes" id="UP000199225"/>
    </source>
</evidence>
<keyword evidence="4" id="KW-0145">Chemotaxis</keyword>
<keyword evidence="5 12" id="KW-0812">Transmembrane</keyword>
<dbReference type="Pfam" id="PF00672">
    <property type="entry name" value="HAMP"/>
    <property type="match status" value="1"/>
</dbReference>
<proteinExistence type="inferred from homology"/>
<evidence type="ECO:0000256" key="10">
    <source>
        <dbReference type="PROSITE-ProRule" id="PRU00284"/>
    </source>
</evidence>
<evidence type="ECO:0000256" key="4">
    <source>
        <dbReference type="ARBA" id="ARBA00022500"/>
    </source>
</evidence>
<evidence type="ECO:0000256" key="1">
    <source>
        <dbReference type="ARBA" id="ARBA00004651"/>
    </source>
</evidence>
<evidence type="ECO:0000256" key="2">
    <source>
        <dbReference type="ARBA" id="ARBA00022475"/>
    </source>
</evidence>
<dbReference type="Gene3D" id="1.10.287.950">
    <property type="entry name" value="Methyl-accepting chemotaxis protein"/>
    <property type="match status" value="1"/>
</dbReference>
<evidence type="ECO:0000256" key="9">
    <source>
        <dbReference type="ARBA" id="ARBA00029447"/>
    </source>
</evidence>
<reference evidence="16" key="1">
    <citation type="submission" date="2016-10" db="EMBL/GenBank/DDBJ databases">
        <authorList>
            <person name="Varghese N."/>
            <person name="Submissions S."/>
        </authorList>
    </citation>
    <scope>NUCLEOTIDE SEQUENCE [LARGE SCALE GENOMIC DNA]</scope>
    <source>
        <strain evidence="16">DSM 4771</strain>
    </source>
</reference>
<evidence type="ECO:0000256" key="7">
    <source>
        <dbReference type="ARBA" id="ARBA00023136"/>
    </source>
</evidence>
<evidence type="ECO:0000259" key="13">
    <source>
        <dbReference type="PROSITE" id="PS50111"/>
    </source>
</evidence>
<evidence type="ECO:0000256" key="5">
    <source>
        <dbReference type="ARBA" id="ARBA00022692"/>
    </source>
</evidence>
<evidence type="ECO:0000256" key="6">
    <source>
        <dbReference type="ARBA" id="ARBA00022989"/>
    </source>
</evidence>
<evidence type="ECO:0000256" key="11">
    <source>
        <dbReference type="SAM" id="MobiDB-lite"/>
    </source>
</evidence>
<evidence type="ECO:0000256" key="8">
    <source>
        <dbReference type="ARBA" id="ARBA00023224"/>
    </source>
</evidence>
<feature type="transmembrane region" description="Helical" evidence="12">
    <location>
        <begin position="281"/>
        <end position="303"/>
    </location>
</feature>
<dbReference type="CDD" id="cd12913">
    <property type="entry name" value="PDC1_MCP_like"/>
    <property type="match status" value="1"/>
</dbReference>
<keyword evidence="3" id="KW-0488">Methylation</keyword>
<feature type="region of interest" description="Disordered" evidence="11">
    <location>
        <begin position="397"/>
        <end position="416"/>
    </location>
</feature>
<dbReference type="CDD" id="cd12912">
    <property type="entry name" value="PDC2_MCP_like"/>
    <property type="match status" value="1"/>
</dbReference>
<dbReference type="Gene3D" id="3.30.450.20">
    <property type="entry name" value="PAS domain"/>
    <property type="match status" value="2"/>
</dbReference>
<keyword evidence="16" id="KW-1185">Reference proteome</keyword>
<dbReference type="Pfam" id="PF00015">
    <property type="entry name" value="MCPsignal"/>
    <property type="match status" value="1"/>
</dbReference>
<keyword evidence="6 12" id="KW-1133">Transmembrane helix</keyword>
<comment type="subcellular location">
    <subcellularLocation>
        <location evidence="1">Cell membrane</location>
        <topology evidence="1">Multi-pass membrane protein</topology>
    </subcellularLocation>
</comment>
<dbReference type="SMART" id="SM00283">
    <property type="entry name" value="MA"/>
    <property type="match status" value="1"/>
</dbReference>
<dbReference type="GO" id="GO:0006935">
    <property type="term" value="P:chemotaxis"/>
    <property type="evidence" value="ECO:0007669"/>
    <property type="project" value="UniProtKB-KW"/>
</dbReference>
<dbReference type="CDD" id="cd11386">
    <property type="entry name" value="MCP_signal"/>
    <property type="match status" value="1"/>
</dbReference>
<dbReference type="InterPro" id="IPR003660">
    <property type="entry name" value="HAMP_dom"/>
</dbReference>
<dbReference type="GO" id="GO:0005886">
    <property type="term" value="C:plasma membrane"/>
    <property type="evidence" value="ECO:0007669"/>
    <property type="project" value="UniProtKB-SubCell"/>
</dbReference>
<dbReference type="STRING" id="86666.SAMN04490247_1115"/>
<dbReference type="AlphaFoldDB" id="A0A1G8RNE7"/>
<evidence type="ECO:0000256" key="12">
    <source>
        <dbReference type="SAM" id="Phobius"/>
    </source>
</evidence>
<evidence type="ECO:0000256" key="3">
    <source>
        <dbReference type="ARBA" id="ARBA00022481"/>
    </source>
</evidence>
<dbReference type="InterPro" id="IPR033479">
    <property type="entry name" value="dCache_1"/>
</dbReference>
<evidence type="ECO:0000259" key="14">
    <source>
        <dbReference type="PROSITE" id="PS50885"/>
    </source>
</evidence>
<feature type="transmembrane region" description="Helical" evidence="12">
    <location>
        <begin position="16"/>
        <end position="38"/>
    </location>
</feature>
<dbReference type="EMBL" id="FNEV01000002">
    <property type="protein sequence ID" value="SDJ17910.1"/>
    <property type="molecule type" value="Genomic_DNA"/>
</dbReference>
<gene>
    <name evidence="15" type="ORF">SAMN04490247_1115</name>
</gene>
<keyword evidence="8 10" id="KW-0807">Transducer</keyword>
<dbReference type="Pfam" id="PF02743">
    <property type="entry name" value="dCache_1"/>
    <property type="match status" value="1"/>
</dbReference>
<organism evidence="15 16">
    <name type="scientific">Salimicrobium halophilum</name>
    <dbReference type="NCBI Taxonomy" id="86666"/>
    <lineage>
        <taxon>Bacteria</taxon>
        <taxon>Bacillati</taxon>
        <taxon>Bacillota</taxon>
        <taxon>Bacilli</taxon>
        <taxon>Bacillales</taxon>
        <taxon>Bacillaceae</taxon>
        <taxon>Salimicrobium</taxon>
    </lineage>
</organism>
<dbReference type="InterPro" id="IPR004089">
    <property type="entry name" value="MCPsignal_dom"/>
</dbReference>
<protein>
    <submittedName>
        <fullName evidence="15">Methyl-accepting chemotaxis sensory transducer with Cache sensor</fullName>
    </submittedName>
</protein>
<evidence type="ECO:0000313" key="15">
    <source>
        <dbReference type="EMBL" id="SDJ17910.1"/>
    </source>
</evidence>
<dbReference type="Proteomes" id="UP000199225">
    <property type="component" value="Unassembled WGS sequence"/>
</dbReference>
<comment type="similarity">
    <text evidence="9">Belongs to the methyl-accepting chemotaxis (MCP) protein family.</text>
</comment>
<dbReference type="GO" id="GO:0007165">
    <property type="term" value="P:signal transduction"/>
    <property type="evidence" value="ECO:0007669"/>
    <property type="project" value="UniProtKB-KW"/>
</dbReference>
<dbReference type="CDD" id="cd06225">
    <property type="entry name" value="HAMP"/>
    <property type="match status" value="1"/>
</dbReference>
<dbReference type="PROSITE" id="PS50885">
    <property type="entry name" value="HAMP"/>
    <property type="match status" value="1"/>
</dbReference>
<dbReference type="SUPFAM" id="SSF103190">
    <property type="entry name" value="Sensory domain-like"/>
    <property type="match status" value="1"/>
</dbReference>
<feature type="domain" description="Methyl-accepting transducer" evidence="13">
    <location>
        <begin position="376"/>
        <end position="633"/>
    </location>
</feature>
<name>A0A1G8RNE7_9BACI</name>
<feature type="domain" description="HAMP" evidence="14">
    <location>
        <begin position="305"/>
        <end position="357"/>
    </location>
</feature>
<dbReference type="InterPro" id="IPR029151">
    <property type="entry name" value="Sensor-like_sf"/>
</dbReference>
<keyword evidence="2" id="KW-1003">Cell membrane</keyword>
<dbReference type="SUPFAM" id="SSF58104">
    <property type="entry name" value="Methyl-accepting chemotaxis protein (MCP) signaling domain"/>
    <property type="match status" value="1"/>
</dbReference>
<accession>A0A1G8RNE7</accession>
<dbReference type="PANTHER" id="PTHR32089:SF114">
    <property type="entry name" value="METHYL-ACCEPTING CHEMOTAXIS PROTEIN MCPB"/>
    <property type="match status" value="1"/>
</dbReference>